<reference evidence="2 3" key="1">
    <citation type="submission" date="2019-08" db="EMBL/GenBank/DDBJ databases">
        <title>Dermacoccus abyssi strain HZAU 226, whole genome Nanopore sequencing project.</title>
        <authorList>
            <person name="Guo A."/>
            <person name="Zhang X."/>
            <person name="Ruan Y."/>
            <person name="Liu W."/>
            <person name="Chen Q."/>
            <person name="Gu L."/>
        </authorList>
    </citation>
    <scope>NUCLEOTIDE SEQUENCE [LARGE SCALE GENOMIC DNA]</scope>
    <source>
        <strain evidence="2 3">HZAU 226</strain>
    </source>
</reference>
<dbReference type="SUPFAM" id="SSF69618">
    <property type="entry name" value="HemD-like"/>
    <property type="match status" value="1"/>
</dbReference>
<dbReference type="InterPro" id="IPR036108">
    <property type="entry name" value="4pyrrol_syn_uPrphyn_synt_sf"/>
</dbReference>
<dbReference type="NCBIfam" id="NF005568">
    <property type="entry name" value="PRK07239.1"/>
    <property type="match status" value="1"/>
</dbReference>
<dbReference type="PANTHER" id="PTHR40082:SF1">
    <property type="entry name" value="BLR5956 PROTEIN"/>
    <property type="match status" value="1"/>
</dbReference>
<sequence>MTQDLAGRRIVLTAQRRAEEFAGALERRGAEVIHAPTMSHVPHVDDAELNARTRELVDKKPDLVVVTTAIGFRGWLEAAEAAGQREALVEALAGARILTRGPKARGAVQGAGLEVSWSAESETADEVKLHLATLDLRGTRVAVQHHGAGSDGIDEQLRDSGADVVSLVVYRWGPAPDPRAVERAVHLVARGEVDAIAFTAAPGADAFFTAAHLAGVRDEVVAALREGRVRATAVGDTTAAPLRAYGIEPLVPERFRLGALVKLVIAELGRDAS</sequence>
<evidence type="ECO:0000313" key="2">
    <source>
        <dbReference type="EMBL" id="QEH92573.1"/>
    </source>
</evidence>
<name>A0ABX5Z738_9MICO</name>
<proteinExistence type="predicted"/>
<dbReference type="Pfam" id="PF02602">
    <property type="entry name" value="HEM4"/>
    <property type="match status" value="1"/>
</dbReference>
<protein>
    <submittedName>
        <fullName evidence="2">Uroporphyrinogen-III synthase</fullName>
        <ecNumber evidence="2">4.2.1.75</ecNumber>
    </submittedName>
</protein>
<organism evidence="2 3">
    <name type="scientific">Dermacoccus abyssi</name>
    <dbReference type="NCBI Taxonomy" id="322596"/>
    <lineage>
        <taxon>Bacteria</taxon>
        <taxon>Bacillati</taxon>
        <taxon>Actinomycetota</taxon>
        <taxon>Actinomycetes</taxon>
        <taxon>Micrococcales</taxon>
        <taxon>Dermacoccaceae</taxon>
        <taxon>Dermacoccus</taxon>
    </lineage>
</organism>
<keyword evidence="3" id="KW-1185">Reference proteome</keyword>
<evidence type="ECO:0000313" key="3">
    <source>
        <dbReference type="Proteomes" id="UP000323565"/>
    </source>
</evidence>
<evidence type="ECO:0000259" key="1">
    <source>
        <dbReference type="Pfam" id="PF02602"/>
    </source>
</evidence>
<dbReference type="Proteomes" id="UP000323565">
    <property type="component" value="Chromosome"/>
</dbReference>
<dbReference type="EC" id="4.2.1.75" evidence="2"/>
<keyword evidence="2" id="KW-0456">Lyase</keyword>
<dbReference type="InterPro" id="IPR039793">
    <property type="entry name" value="UROS/Hem4"/>
</dbReference>
<feature type="domain" description="Tetrapyrrole biosynthesis uroporphyrinogen III synthase" evidence="1">
    <location>
        <begin position="20"/>
        <end position="261"/>
    </location>
</feature>
<dbReference type="InterPro" id="IPR003754">
    <property type="entry name" value="4pyrrol_synth_uPrphyn_synth"/>
</dbReference>
<accession>A0ABX5Z738</accession>
<dbReference type="Gene3D" id="3.40.50.10090">
    <property type="match status" value="2"/>
</dbReference>
<dbReference type="EMBL" id="CP043031">
    <property type="protein sequence ID" value="QEH92573.1"/>
    <property type="molecule type" value="Genomic_DNA"/>
</dbReference>
<dbReference type="PANTHER" id="PTHR40082">
    <property type="entry name" value="BLR5956 PROTEIN"/>
    <property type="match status" value="1"/>
</dbReference>
<gene>
    <name evidence="2" type="ORF">FV141_02725</name>
</gene>
<dbReference type="CDD" id="cd06578">
    <property type="entry name" value="HemD"/>
    <property type="match status" value="1"/>
</dbReference>
<dbReference type="GO" id="GO:0004852">
    <property type="term" value="F:uroporphyrinogen-III synthase activity"/>
    <property type="evidence" value="ECO:0007669"/>
    <property type="project" value="UniProtKB-EC"/>
</dbReference>